<reference evidence="2" key="1">
    <citation type="submission" date="2009-08" db="EMBL/GenBank/DDBJ databases">
        <title>The complete genome of Chitinophaga pinensis DSM 2588.</title>
        <authorList>
            <consortium name="US DOE Joint Genome Institute (JGI-PGF)"/>
            <person name="Lucas S."/>
            <person name="Copeland A."/>
            <person name="Lapidus A."/>
            <person name="Glavina del Rio T."/>
            <person name="Dalin E."/>
            <person name="Tice H."/>
            <person name="Bruce D."/>
            <person name="Goodwin L."/>
            <person name="Pitluck S."/>
            <person name="Kyrpides N."/>
            <person name="Mavromatis K."/>
            <person name="Ivanova N."/>
            <person name="Mikhailova N."/>
            <person name="Sims D."/>
            <person name="Meinche L."/>
            <person name="Brettin T."/>
            <person name="Detter J.C."/>
            <person name="Han C."/>
            <person name="Larimer F."/>
            <person name="Land M."/>
            <person name="Hauser L."/>
            <person name="Markowitz V."/>
            <person name="Cheng J.-F."/>
            <person name="Hugenholtz P."/>
            <person name="Woyke T."/>
            <person name="Wu D."/>
            <person name="Spring S."/>
            <person name="Klenk H.-P."/>
            <person name="Eisen J.A."/>
        </authorList>
    </citation>
    <scope>NUCLEOTIDE SEQUENCE [LARGE SCALE GENOMIC DNA]</scope>
    <source>
        <strain evidence="2">ATCC 43595 / DSM 2588 / LMG 13176 / NBRC 15968 / NCIMB 11800 / UQM 2034</strain>
    </source>
</reference>
<dbReference type="EMBL" id="CP001699">
    <property type="protein sequence ID" value="ACU61834.1"/>
    <property type="molecule type" value="Genomic_DNA"/>
</dbReference>
<evidence type="ECO:0000313" key="2">
    <source>
        <dbReference type="Proteomes" id="UP000002215"/>
    </source>
</evidence>
<gene>
    <name evidence="1" type="ordered locus">Cpin_4388</name>
</gene>
<organism evidence="1 2">
    <name type="scientific">Chitinophaga pinensis (strain ATCC 43595 / DSM 2588 / LMG 13176 / NBRC 15968 / NCIMB 11800 / UQM 2034)</name>
    <dbReference type="NCBI Taxonomy" id="485918"/>
    <lineage>
        <taxon>Bacteria</taxon>
        <taxon>Pseudomonadati</taxon>
        <taxon>Bacteroidota</taxon>
        <taxon>Chitinophagia</taxon>
        <taxon>Chitinophagales</taxon>
        <taxon>Chitinophagaceae</taxon>
        <taxon>Chitinophaga</taxon>
    </lineage>
</organism>
<sequence length="450" mass="51466">MKRFLTPLLCIITVPSFAQDSIMPRRYYAQLEEKTQKVNFLIRKKTQQSLNWLISREQHMRAKLKKSDPAAAHRIFDRSIDSLQALKSLSATKLTAAAKLGRQYNSYFDTLQVAAKFLPAAKDLQQKVGQLQGSIGQSEQISAYIRERQRSLKDQLGQYTLFTKDLQRLGKQAYYYQEQVREYTSILQDRKKAETKAMELLRKSSAFREFFQQNSVLAGLFNTNNDVNAAQALGGLQTRSQVEQLLQQRIGNDPDARQAITAQVNQARDQFNTFKEKFPMLNNSAEMPDFKPSQMKTRRWVQRMEFGGNIQFQRASNWYPTIGDIALQAGYKFSEKGSAGIGLAYKLGLGSLDRIAISNKGVGIRSFVDYRIKNAFSLNGGMEMNHYAAFSHIAQLKNWNGWQRSALLGMRYTYKASPRLKGNITVLYDFLARQQAPFAEPLKIRFGYSK</sequence>
<dbReference type="AlphaFoldDB" id="A0A979GW82"/>
<accession>A0A979GW82</accession>
<name>A0A979GW82_CHIPD</name>
<protein>
    <submittedName>
        <fullName evidence="1">Uncharacterized protein</fullName>
    </submittedName>
</protein>
<dbReference type="OrthoDB" id="629901at2"/>
<dbReference type="KEGG" id="cpi:Cpin_4388"/>
<dbReference type="RefSeq" id="WP_012792002.1">
    <property type="nucleotide sequence ID" value="NC_013132.1"/>
</dbReference>
<evidence type="ECO:0000313" key="1">
    <source>
        <dbReference type="EMBL" id="ACU61834.1"/>
    </source>
</evidence>
<proteinExistence type="predicted"/>
<dbReference type="Proteomes" id="UP000002215">
    <property type="component" value="Chromosome"/>
</dbReference>
<reference evidence="1 2" key="2">
    <citation type="journal article" date="2010" name="Stand. Genomic Sci.">
        <title>Complete genome sequence of Chitinophaga pinensis type strain (UQM 2034).</title>
        <authorList>
            <person name="Glavina Del Rio T."/>
            <person name="Abt B."/>
            <person name="Spring S."/>
            <person name="Lapidus A."/>
            <person name="Nolan M."/>
            <person name="Tice H."/>
            <person name="Copeland A."/>
            <person name="Cheng J.F."/>
            <person name="Chen F."/>
            <person name="Bruce D."/>
            <person name="Goodwin L."/>
            <person name="Pitluck S."/>
            <person name="Ivanova N."/>
            <person name="Mavromatis K."/>
            <person name="Mikhailova N."/>
            <person name="Pati A."/>
            <person name="Chen A."/>
            <person name="Palaniappan K."/>
            <person name="Land M."/>
            <person name="Hauser L."/>
            <person name="Chang Y.J."/>
            <person name="Jeffries C.D."/>
            <person name="Chain P."/>
            <person name="Saunders E."/>
            <person name="Detter J.C."/>
            <person name="Brettin T."/>
            <person name="Rohde M."/>
            <person name="Goker M."/>
            <person name="Bristow J."/>
            <person name="Eisen J.A."/>
            <person name="Markowitz V."/>
            <person name="Hugenholtz P."/>
            <person name="Kyrpides N.C."/>
            <person name="Klenk H.P."/>
            <person name="Lucas S."/>
        </authorList>
    </citation>
    <scope>NUCLEOTIDE SEQUENCE [LARGE SCALE GENOMIC DNA]</scope>
    <source>
        <strain evidence="2">ATCC 43595 / DSM 2588 / LMG 13176 / NBRC 15968 / NCIMB 11800 / UQM 2034</strain>
    </source>
</reference>